<dbReference type="Pfam" id="PF07282">
    <property type="entry name" value="Cas12f1-like_TNB"/>
    <property type="match status" value="1"/>
</dbReference>
<evidence type="ECO:0000256" key="4">
    <source>
        <dbReference type="ARBA" id="ARBA00023172"/>
    </source>
</evidence>
<dbReference type="KEGG" id="nsh:GXM_00109"/>
<keyword evidence="4" id="KW-0233">DNA recombination</keyword>
<keyword evidence="3" id="KW-0238">DNA-binding</keyword>
<dbReference type="GO" id="GO:0006310">
    <property type="term" value="P:DNA recombination"/>
    <property type="evidence" value="ECO:0007669"/>
    <property type="project" value="UniProtKB-KW"/>
</dbReference>
<sequence length="428" mass="49007">MPQVEKHIIKEGHEWFDYCSDISTISRLLYNAAQFTQRQGFFYGWGTQTQASLDTLFKQNENYKALPAKVAQLVLKQNADAWIAYYKALTAYKTDSSKFTGIPKPPSYIDDKNLIKFNHQAIGKREFGKGYVVPSMSPIRIPVKPGLRFDDLCEVRIIPKTGCFVIEIVYEIPERSQFFCSLNPGLNAAIDIGLDNLATIVFNNLTIQPIIVNGKPLKSANQFYNKQVAKFRGFLPNGRGKSRRIANIVRNRNNFVDSYLHQSTKMIVDEFLQHGVTHVSIGKNEQWKTHLNLGKRTNQNFTQIPHAKFIEMLTYKLERVGITVKVTEESYTSKASFIDWDIIPTYQPNNKVKHVFSGRRVKRAWYVSKNGLKIHADVQAGYNIGRKSNPEGFDCLKSILRDRGCLVVHPRRITPLFKRVHAKSRVGF</sequence>
<keyword evidence="8" id="KW-1185">Reference proteome</keyword>
<evidence type="ECO:0000313" key="7">
    <source>
        <dbReference type="EMBL" id="QFS42636.1"/>
    </source>
</evidence>
<gene>
    <name evidence="7" type="ORF">GXM_00109</name>
</gene>
<evidence type="ECO:0000259" key="5">
    <source>
        <dbReference type="Pfam" id="PF01385"/>
    </source>
</evidence>
<dbReference type="InterPro" id="IPR001959">
    <property type="entry name" value="Transposase"/>
</dbReference>
<organism evidence="7 8">
    <name type="scientific">Nostoc sphaeroides CCNUC1</name>
    <dbReference type="NCBI Taxonomy" id="2653204"/>
    <lineage>
        <taxon>Bacteria</taxon>
        <taxon>Bacillati</taxon>
        <taxon>Cyanobacteriota</taxon>
        <taxon>Cyanophyceae</taxon>
        <taxon>Nostocales</taxon>
        <taxon>Nostocaceae</taxon>
        <taxon>Nostoc</taxon>
    </lineage>
</organism>
<evidence type="ECO:0000313" key="8">
    <source>
        <dbReference type="Proteomes" id="UP000326678"/>
    </source>
</evidence>
<dbReference type="NCBIfam" id="NF040570">
    <property type="entry name" value="guided_TnpB"/>
    <property type="match status" value="1"/>
</dbReference>
<feature type="domain" description="Cas12f1-like TNB" evidence="6">
    <location>
        <begin position="306"/>
        <end position="384"/>
    </location>
</feature>
<dbReference type="RefSeq" id="WP_152587937.1">
    <property type="nucleotide sequence ID" value="NZ_CP045226.1"/>
</dbReference>
<accession>A0A5P8VQX0</accession>
<proteinExistence type="inferred from homology"/>
<feature type="domain" description="Probable transposase IS891/IS1136/IS1341" evidence="5">
    <location>
        <begin position="183"/>
        <end position="287"/>
    </location>
</feature>
<dbReference type="AlphaFoldDB" id="A0A5P8VQX0"/>
<name>A0A5P8VQX0_9NOSO</name>
<protein>
    <submittedName>
        <fullName evidence="7">Transposase</fullName>
    </submittedName>
</protein>
<evidence type="ECO:0000256" key="3">
    <source>
        <dbReference type="ARBA" id="ARBA00023125"/>
    </source>
</evidence>
<evidence type="ECO:0000256" key="1">
    <source>
        <dbReference type="ARBA" id="ARBA00008761"/>
    </source>
</evidence>
<dbReference type="EMBL" id="CP045226">
    <property type="protein sequence ID" value="QFS42636.1"/>
    <property type="molecule type" value="Genomic_DNA"/>
</dbReference>
<dbReference type="NCBIfam" id="TIGR01766">
    <property type="entry name" value="IS200/IS605 family accessory protein TnpB-like domain"/>
    <property type="match status" value="1"/>
</dbReference>
<comment type="similarity">
    <text evidence="1">In the C-terminal section; belongs to the transposase 35 family.</text>
</comment>
<dbReference type="Pfam" id="PF01385">
    <property type="entry name" value="OrfB_IS605"/>
    <property type="match status" value="1"/>
</dbReference>
<evidence type="ECO:0000259" key="6">
    <source>
        <dbReference type="Pfam" id="PF07282"/>
    </source>
</evidence>
<dbReference type="InterPro" id="IPR010095">
    <property type="entry name" value="Cas12f1-like_TNB"/>
</dbReference>
<dbReference type="GO" id="GO:0003677">
    <property type="term" value="F:DNA binding"/>
    <property type="evidence" value="ECO:0007669"/>
    <property type="project" value="UniProtKB-KW"/>
</dbReference>
<evidence type="ECO:0000256" key="2">
    <source>
        <dbReference type="ARBA" id="ARBA00022578"/>
    </source>
</evidence>
<dbReference type="GO" id="GO:0032196">
    <property type="term" value="P:transposition"/>
    <property type="evidence" value="ECO:0007669"/>
    <property type="project" value="UniProtKB-KW"/>
</dbReference>
<reference evidence="7 8" key="1">
    <citation type="submission" date="2019-10" db="EMBL/GenBank/DDBJ databases">
        <title>Genomic and transcriptomic insights into the perfect genentic adaptation of a filamentous nitrogen-fixing cyanobacterium to rice fields.</title>
        <authorList>
            <person name="Chen Z."/>
        </authorList>
    </citation>
    <scope>NUCLEOTIDE SEQUENCE [LARGE SCALE GENOMIC DNA]</scope>
    <source>
        <strain evidence="7">CCNUC1</strain>
    </source>
</reference>
<keyword evidence="2" id="KW-0815">Transposition</keyword>
<dbReference type="Proteomes" id="UP000326678">
    <property type="component" value="Chromosome Gxm1"/>
</dbReference>